<gene>
    <name evidence="7" type="ORF">SAMN04487940_101264</name>
</gene>
<comment type="similarity">
    <text evidence="1">Belongs to the LysR transcriptional regulatory family.</text>
</comment>
<evidence type="ECO:0000259" key="6">
    <source>
        <dbReference type="PROSITE" id="PS50931"/>
    </source>
</evidence>
<proteinExistence type="inferred from homology"/>
<dbReference type="InterPro" id="IPR000847">
    <property type="entry name" value="LysR_HTH_N"/>
</dbReference>
<evidence type="ECO:0000256" key="3">
    <source>
        <dbReference type="ARBA" id="ARBA00023125"/>
    </source>
</evidence>
<dbReference type="Gene3D" id="3.40.190.10">
    <property type="entry name" value="Periplasmic binding protein-like II"/>
    <property type="match status" value="2"/>
</dbReference>
<dbReference type="InterPro" id="IPR036388">
    <property type="entry name" value="WH-like_DNA-bd_sf"/>
</dbReference>
<protein>
    <submittedName>
        <fullName evidence="7">LysR family transcriptional regulator, glycine cleavage system transcriptional activator</fullName>
    </submittedName>
</protein>
<dbReference type="EMBL" id="FNYY01000001">
    <property type="protein sequence ID" value="SEI57319.1"/>
    <property type="molecule type" value="Genomic_DNA"/>
</dbReference>
<reference evidence="7 8" key="1">
    <citation type="submission" date="2016-10" db="EMBL/GenBank/DDBJ databases">
        <authorList>
            <person name="Varghese N."/>
            <person name="Submissions S."/>
        </authorList>
    </citation>
    <scope>NUCLEOTIDE SEQUENCE [LARGE SCALE GENOMIC DNA]</scope>
    <source>
        <strain evidence="7 8">FF3</strain>
    </source>
</reference>
<feature type="chain" id="PRO_5037767445" evidence="5">
    <location>
        <begin position="20"/>
        <end position="296"/>
    </location>
</feature>
<dbReference type="SUPFAM" id="SSF46785">
    <property type="entry name" value="Winged helix' DNA-binding domain"/>
    <property type="match status" value="1"/>
</dbReference>
<dbReference type="PANTHER" id="PTHR30537">
    <property type="entry name" value="HTH-TYPE TRANSCRIPTIONAL REGULATOR"/>
    <property type="match status" value="1"/>
</dbReference>
<feature type="signal peptide" evidence="5">
    <location>
        <begin position="1"/>
        <end position="19"/>
    </location>
</feature>
<evidence type="ECO:0000256" key="5">
    <source>
        <dbReference type="SAM" id="SignalP"/>
    </source>
</evidence>
<dbReference type="SUPFAM" id="SSF53850">
    <property type="entry name" value="Periplasmic binding protein-like II"/>
    <property type="match status" value="1"/>
</dbReference>
<dbReference type="PROSITE" id="PS50931">
    <property type="entry name" value="HTH_LYSR"/>
    <property type="match status" value="1"/>
</dbReference>
<dbReference type="GeneID" id="80816535"/>
<sequence>MDWTALPPLAALRAFAAFADAGAVQPAGAALNVSHAAISQQIRNLEAHLGLTLLDRSGRRMVLTPEGQRLADALLDGLGGVARVCDELTGRDADRPLTVSATPSFASSWLMPRLADFRAANPAISLMIDPTAEVKPIEPGGIDVALRYGSGEWPGLEAELLVQSPIAVVAATSLVGMRDFDDLNDLRAFHWLQELGTNEATEWFARLGVGRNRAMGISSLPGNLMIEAARQGQGIAITARVFVEEDVAAGRLRVLFEDVRKKGYFIVTRPGVQRPPLRRFVAWLRQQGKAQGMAAG</sequence>
<accession>A0A975W6Z7</accession>
<dbReference type="AlphaFoldDB" id="A0A975W6Z7"/>
<dbReference type="GO" id="GO:0003700">
    <property type="term" value="F:DNA-binding transcription factor activity"/>
    <property type="evidence" value="ECO:0007669"/>
    <property type="project" value="InterPro"/>
</dbReference>
<evidence type="ECO:0000256" key="1">
    <source>
        <dbReference type="ARBA" id="ARBA00009437"/>
    </source>
</evidence>
<keyword evidence="8" id="KW-1185">Reference proteome</keyword>
<dbReference type="InterPro" id="IPR036390">
    <property type="entry name" value="WH_DNA-bd_sf"/>
</dbReference>
<keyword evidence="3" id="KW-0238">DNA-binding</keyword>
<evidence type="ECO:0000313" key="7">
    <source>
        <dbReference type="EMBL" id="SEI57319.1"/>
    </source>
</evidence>
<dbReference type="Proteomes" id="UP000182932">
    <property type="component" value="Unassembled WGS sequence"/>
</dbReference>
<feature type="domain" description="HTH lysR-type" evidence="6">
    <location>
        <begin position="7"/>
        <end position="64"/>
    </location>
</feature>
<name>A0A975W6Z7_9RHOB</name>
<dbReference type="InterPro" id="IPR058163">
    <property type="entry name" value="LysR-type_TF_proteobact-type"/>
</dbReference>
<comment type="caution">
    <text evidence="7">The sequence shown here is derived from an EMBL/GenBank/DDBJ whole genome shotgun (WGS) entry which is preliminary data.</text>
</comment>
<keyword evidence="4" id="KW-0804">Transcription</keyword>
<dbReference type="InterPro" id="IPR005119">
    <property type="entry name" value="LysR_subst-bd"/>
</dbReference>
<evidence type="ECO:0000256" key="2">
    <source>
        <dbReference type="ARBA" id="ARBA00023015"/>
    </source>
</evidence>
<dbReference type="PANTHER" id="PTHR30537:SF26">
    <property type="entry name" value="GLYCINE CLEAVAGE SYSTEM TRANSCRIPTIONAL ACTIVATOR"/>
    <property type="match status" value="1"/>
</dbReference>
<evidence type="ECO:0000256" key="4">
    <source>
        <dbReference type="ARBA" id="ARBA00023163"/>
    </source>
</evidence>
<dbReference type="Pfam" id="PF00126">
    <property type="entry name" value="HTH_1"/>
    <property type="match status" value="1"/>
</dbReference>
<dbReference type="GO" id="GO:0006351">
    <property type="term" value="P:DNA-templated transcription"/>
    <property type="evidence" value="ECO:0007669"/>
    <property type="project" value="TreeGrafter"/>
</dbReference>
<organism evidence="7 8">
    <name type="scientific">Marinovum algicola</name>
    <dbReference type="NCBI Taxonomy" id="42444"/>
    <lineage>
        <taxon>Bacteria</taxon>
        <taxon>Pseudomonadati</taxon>
        <taxon>Pseudomonadota</taxon>
        <taxon>Alphaproteobacteria</taxon>
        <taxon>Rhodobacterales</taxon>
        <taxon>Roseobacteraceae</taxon>
        <taxon>Marinovum</taxon>
    </lineage>
</organism>
<keyword evidence="2" id="KW-0805">Transcription regulation</keyword>
<evidence type="ECO:0000313" key="8">
    <source>
        <dbReference type="Proteomes" id="UP000182932"/>
    </source>
</evidence>
<dbReference type="Gene3D" id="1.10.10.10">
    <property type="entry name" value="Winged helix-like DNA-binding domain superfamily/Winged helix DNA-binding domain"/>
    <property type="match status" value="1"/>
</dbReference>
<dbReference type="GO" id="GO:0043565">
    <property type="term" value="F:sequence-specific DNA binding"/>
    <property type="evidence" value="ECO:0007669"/>
    <property type="project" value="TreeGrafter"/>
</dbReference>
<dbReference type="Pfam" id="PF03466">
    <property type="entry name" value="LysR_substrate"/>
    <property type="match status" value="1"/>
</dbReference>
<keyword evidence="5" id="KW-0732">Signal</keyword>
<dbReference type="RefSeq" id="WP_048533672.1">
    <property type="nucleotide sequence ID" value="NZ_CBDCHJ010000006.1"/>
</dbReference>